<dbReference type="EMBL" id="CP035928">
    <property type="protein sequence ID" value="QEP34896.1"/>
    <property type="molecule type" value="Genomic_DNA"/>
</dbReference>
<dbReference type="GO" id="GO:0006260">
    <property type="term" value="P:DNA replication"/>
    <property type="evidence" value="ECO:0007669"/>
    <property type="project" value="UniProtKB-KW"/>
</dbReference>
<keyword evidence="3" id="KW-0235">DNA replication</keyword>
<reference evidence="8" key="1">
    <citation type="submission" date="2019-09" db="EMBL/GenBank/DDBJ databases">
        <title>Complete genome sequencing of four Arcobacter species reveals a diverse suite of mobile elements.</title>
        <authorList>
            <person name="Miller W.G."/>
            <person name="Yee E."/>
            <person name="Bono J.L."/>
        </authorList>
    </citation>
    <scope>NUCLEOTIDE SEQUENCE [LARGE SCALE GENOMIC DNA]</scope>
    <source>
        <strain evidence="8">LMG 26638</strain>
    </source>
</reference>
<keyword evidence="5" id="KW-0255">Endonuclease</keyword>
<keyword evidence="6" id="KW-0378">Hydrolase</keyword>
<organism evidence="8 9">
    <name type="scientific">Malaciobacter pacificus</name>
    <dbReference type="NCBI Taxonomy" id="1080223"/>
    <lineage>
        <taxon>Bacteria</taxon>
        <taxon>Pseudomonadati</taxon>
        <taxon>Campylobacterota</taxon>
        <taxon>Epsilonproteobacteria</taxon>
        <taxon>Campylobacterales</taxon>
        <taxon>Arcobacteraceae</taxon>
        <taxon>Malaciobacter</taxon>
    </lineage>
</organism>
<feature type="domain" description="Replication gene A protein-like" evidence="7">
    <location>
        <begin position="17"/>
        <end position="214"/>
    </location>
</feature>
<sequence>MYGIDIDDREYIDKKLAKQKKFLKEFVIDFGGKQIDMLDNTYSANINPKKYFSEINNRVNSIHKFGRDNGLMAVFITITAPSKYHPRKTINKKKNITVENPNYEYKNNFEKGVKDAAYKLSDLWHKFTSLQVIRRLKKTTGNGLIYFKVYEPHKSGVPHIHAMVYIPKDWILKVKKEFFAYFKKHNIIQLKFKYTWYQDKGGAVAYMMKYITKTFKNAETDIMDDSAYWYIKHRIIRFSSSRSLAPLCVYRKIRYFFKDIREDDYLYISDLLSENIIQRLFKDQVIEYKTYDYDNDDFIELNLYNKQHIPELSAKKYITAYFDKNGKKKYREISTCFKSRIKLSYKKREQKRVIPIIIDGIEYGTRDNKLVKKIIPVTHFKDLALISYFNKIDKNIDSVDLKHYGLVKNEMIKRDLLDDELIKINSYDTNFGNNCNVVKGVSPKHINFIVSDDIIGSTPFMVPNIGNSFF</sequence>
<comment type="function">
    <text evidence="1">Possible endonuclease which induces a single-strand cut and initiates DNA replication.</text>
</comment>
<dbReference type="GO" id="GO:0004519">
    <property type="term" value="F:endonuclease activity"/>
    <property type="evidence" value="ECO:0007669"/>
    <property type="project" value="UniProtKB-KW"/>
</dbReference>
<evidence type="ECO:0000256" key="2">
    <source>
        <dbReference type="ARBA" id="ARBA00009260"/>
    </source>
</evidence>
<evidence type="ECO:0000256" key="3">
    <source>
        <dbReference type="ARBA" id="ARBA00022705"/>
    </source>
</evidence>
<dbReference type="GO" id="GO:0016787">
    <property type="term" value="F:hydrolase activity"/>
    <property type="evidence" value="ECO:0007669"/>
    <property type="project" value="UniProtKB-KW"/>
</dbReference>
<evidence type="ECO:0000256" key="6">
    <source>
        <dbReference type="ARBA" id="ARBA00022801"/>
    </source>
</evidence>
<evidence type="ECO:0000259" key="7">
    <source>
        <dbReference type="Pfam" id="PF05840"/>
    </source>
</evidence>
<evidence type="ECO:0000256" key="4">
    <source>
        <dbReference type="ARBA" id="ARBA00022722"/>
    </source>
</evidence>
<dbReference type="KEGG" id="apai:APAC_1815"/>
<evidence type="ECO:0000313" key="9">
    <source>
        <dbReference type="Proteomes" id="UP000322726"/>
    </source>
</evidence>
<evidence type="ECO:0000256" key="1">
    <source>
        <dbReference type="ARBA" id="ARBA00003293"/>
    </source>
</evidence>
<dbReference type="Pfam" id="PF05840">
    <property type="entry name" value="Phage_GPA"/>
    <property type="match status" value="1"/>
</dbReference>
<name>A0A5C2HCQ2_9BACT</name>
<dbReference type="OrthoDB" id="5334619at2"/>
<proteinExistence type="inferred from homology"/>
<comment type="similarity">
    <text evidence="2">Belongs to the phage GPA family.</text>
</comment>
<protein>
    <submittedName>
        <fullName evidence="8">Putative phage replication protein</fullName>
    </submittedName>
</protein>
<dbReference type="Proteomes" id="UP000322726">
    <property type="component" value="Chromosome"/>
</dbReference>
<dbReference type="AlphaFoldDB" id="A0A5C2HCQ2"/>
<gene>
    <name evidence="8" type="ORF">APAC_1815</name>
</gene>
<evidence type="ECO:0000313" key="8">
    <source>
        <dbReference type="EMBL" id="QEP34896.1"/>
    </source>
</evidence>
<keyword evidence="9" id="KW-1185">Reference proteome</keyword>
<evidence type="ECO:0000256" key="5">
    <source>
        <dbReference type="ARBA" id="ARBA00022759"/>
    </source>
</evidence>
<dbReference type="InterPro" id="IPR008766">
    <property type="entry name" value="Replication_gene_A-like"/>
</dbReference>
<reference evidence="8" key="2">
    <citation type="submission" date="2019-09" db="EMBL/GenBank/DDBJ databases">
        <title>Taxonomic note: a critical rebuttal of the proposed division of the genus Arcobacter into six genera, emended descriptions of Arcobacter anaerophilus and the genus Arcobacter, and an assessment of genus-level boundaries for Epsilonproteobacteria using in silico genomic comparator tools.</title>
        <authorList>
            <person name="On S.L.W."/>
            <person name="Miller W.G."/>
            <person name="Biggs P."/>
            <person name="Cornelius A."/>
            <person name="Vandamme P."/>
        </authorList>
    </citation>
    <scope>NUCLEOTIDE SEQUENCE [LARGE SCALE GENOMIC DNA]</scope>
    <source>
        <strain evidence="8">LMG 26638</strain>
    </source>
</reference>
<dbReference type="RefSeq" id="WP_130233812.1">
    <property type="nucleotide sequence ID" value="NZ_BMEF01000036.1"/>
</dbReference>
<accession>A0A5C2HCQ2</accession>
<keyword evidence="4" id="KW-0540">Nuclease</keyword>